<sequence length="974" mass="100210">MTRVVVNGNAYSDDGSAVRDMRQGGHREWLLLMLGDVIAEINSTSAVAKAGEAAISASVALQAKALAEAVAASITVGSTASLAYPEVVKNLATASDVVDVFVYDTRLDSDGGAWTDRCHGASWFSETLNTPTRGAKRAFPKKGIIVLRSGTTNPLALYDALDLDPATGAPRLWRIFPRSSGGILDGTPAACFAMNGRVWVATSAGLYTLDFPADRASRRDATDRRHWNAGIANASVYGGAATSGAIVSASCNHVHARVLPGGPLDPVGGLPIPTVAVATPAGVSVIHPTGAVANVTHATGYSQAEIVSDAQLMLCEAAARNIDVGPMPYAATVARGSWRTHGVTPSSAPALLASSTGTRYRLCGNRAAFSTAEGLTFLAPDDANNLNGMVAYTTKDYATGWQPGAALMAALCEGAVGVVVASGNLITNGSFTSDVSGWNGPGVWSADGAVITAPGGAADNRFFQTITCEVGAAYTIDVTTEAGGNSRNLFVAAGLNNTSPGSALASFTTSGVLMRVDFIATSTNMTVVLRTDSTTAGQTFTVKSVSAKKSAADRSYRGGGLVIEGALTRAAVSAGADLAAWSGWSNSNYLRQPYNPDLDFGTGDFSIALWTTNPNANSRSLLSRSSATGLLGISTVSGQWRLFTGDGGGSTILSGTTTPPATGYNHIIGIRRAGVLELWVNGTLEASAASTRNLTDTSAVLTIGNNFGLTSAWEGALALLRISAYAPTPAQIARMYADERPLFDVGAKAFLGGTSSAVADATYSEASGWLAAATADGVSIFAGLRRAEYLDGASIPLAIANDTMRAVGMEGGVVAFGSSANAGMRRDAIIGLDRMPATPVRAGTLRRMRAAGVTPDASPLSLVPRIHIGERETVLVEATIVGRVNGASDSERLSYVRRGVYYRQAGGNVTLQGSVQTIGTDTETTSGADATLAIDTAAQTVTPQVTGVAATRIVWAADIRITRASEGSLYEEAA</sequence>
<name>A0ABX1ETY1_9PROT</name>
<keyword evidence="2" id="KW-1185">Reference proteome</keyword>
<protein>
    <submittedName>
        <fullName evidence="1">LamG domain-containing protein</fullName>
    </submittedName>
</protein>
<dbReference type="RefSeq" id="WP_168046314.1">
    <property type="nucleotide sequence ID" value="NZ_JAATJR010000001.1"/>
</dbReference>
<dbReference type="Pfam" id="PF13385">
    <property type="entry name" value="Laminin_G_3"/>
    <property type="match status" value="1"/>
</dbReference>
<gene>
    <name evidence="1" type="ORF">HB662_01190</name>
</gene>
<dbReference type="Gene3D" id="2.60.120.200">
    <property type="match status" value="1"/>
</dbReference>
<comment type="caution">
    <text evidence="1">The sequence shown here is derived from an EMBL/GenBank/DDBJ whole genome shotgun (WGS) entry which is preliminary data.</text>
</comment>
<dbReference type="Gene3D" id="2.60.120.260">
    <property type="entry name" value="Galactose-binding domain-like"/>
    <property type="match status" value="1"/>
</dbReference>
<evidence type="ECO:0000313" key="2">
    <source>
        <dbReference type="Proteomes" id="UP000765160"/>
    </source>
</evidence>
<proteinExistence type="predicted"/>
<dbReference type="SUPFAM" id="SSF49899">
    <property type="entry name" value="Concanavalin A-like lectins/glucanases"/>
    <property type="match status" value="1"/>
</dbReference>
<reference evidence="1 2" key="1">
    <citation type="submission" date="2020-03" db="EMBL/GenBank/DDBJ databases">
        <title>Roseomonas selenitidurans sp. nov. isolated from soil.</title>
        <authorList>
            <person name="Liu H."/>
        </authorList>
    </citation>
    <scope>NUCLEOTIDE SEQUENCE [LARGE SCALE GENOMIC DNA]</scope>
    <source>
        <strain evidence="1 2">JCM 15073</strain>
    </source>
</reference>
<evidence type="ECO:0000313" key="1">
    <source>
        <dbReference type="EMBL" id="NKE43374.1"/>
    </source>
</evidence>
<accession>A0ABX1ETY1</accession>
<dbReference type="EMBL" id="JAAVTX010000001">
    <property type="protein sequence ID" value="NKE43374.1"/>
    <property type="molecule type" value="Genomic_DNA"/>
</dbReference>
<dbReference type="Proteomes" id="UP000765160">
    <property type="component" value="Unassembled WGS sequence"/>
</dbReference>
<organism evidence="1 2">
    <name type="scientific">Falsiroseomonas frigidaquae</name>
    <dbReference type="NCBI Taxonomy" id="487318"/>
    <lineage>
        <taxon>Bacteria</taxon>
        <taxon>Pseudomonadati</taxon>
        <taxon>Pseudomonadota</taxon>
        <taxon>Alphaproteobacteria</taxon>
        <taxon>Acetobacterales</taxon>
        <taxon>Roseomonadaceae</taxon>
        <taxon>Falsiroseomonas</taxon>
    </lineage>
</organism>
<dbReference type="InterPro" id="IPR013320">
    <property type="entry name" value="ConA-like_dom_sf"/>
</dbReference>